<dbReference type="GO" id="GO:0009103">
    <property type="term" value="P:lipopolysaccharide biosynthetic process"/>
    <property type="evidence" value="ECO:0007669"/>
    <property type="project" value="UniProtKB-UniRule"/>
</dbReference>
<feature type="domain" description="Phosphatidic acid phosphatase type 2/haloperoxidase" evidence="2">
    <location>
        <begin position="90"/>
        <end position="210"/>
    </location>
</feature>
<dbReference type="GO" id="GO:0005886">
    <property type="term" value="C:plasma membrane"/>
    <property type="evidence" value="ECO:0007669"/>
    <property type="project" value="UniProtKB-SubCell"/>
</dbReference>
<feature type="transmembrane region" description="Helical" evidence="1">
    <location>
        <begin position="152"/>
        <end position="179"/>
    </location>
</feature>
<comment type="catalytic activity">
    <reaction evidence="1">
        <text>an alpha-Kdo-(2-&gt;4)-alpha-Kdo-(2-&gt;6)-lipid A + di-trans,octa-cis-undecaprenyl diphosphate = an alpha-D-Kdo-(2-&gt;4)-alpha-D-Kdo-(2-&gt;6)-lipid A 1-diphosphate + di-trans,octa-cis-undecaprenyl phosphate</text>
        <dbReference type="Rhea" id="RHEA:74291"/>
        <dbReference type="ChEBI" id="CHEBI:58405"/>
        <dbReference type="ChEBI" id="CHEBI:60392"/>
        <dbReference type="ChEBI" id="CHEBI:176431"/>
        <dbReference type="ChEBI" id="CHEBI:193150"/>
        <dbReference type="EC" id="2.7.4.29"/>
    </reaction>
</comment>
<evidence type="ECO:0000313" key="4">
    <source>
        <dbReference type="Proteomes" id="UP000019918"/>
    </source>
</evidence>
<dbReference type="CDD" id="cd01610">
    <property type="entry name" value="PAP2_like"/>
    <property type="match status" value="1"/>
</dbReference>
<dbReference type="AlphaFoldDB" id="A0A014N6W3"/>
<dbReference type="Pfam" id="PF01569">
    <property type="entry name" value="PAP2"/>
    <property type="match status" value="1"/>
</dbReference>
<dbReference type="UniPathway" id="UPA00030"/>
<dbReference type="Proteomes" id="UP000019918">
    <property type="component" value="Unassembled WGS sequence"/>
</dbReference>
<keyword evidence="4" id="KW-1185">Reference proteome</keyword>
<organism evidence="3 4">
    <name type="scientific">Erwinia mallotivora</name>
    <dbReference type="NCBI Taxonomy" id="69222"/>
    <lineage>
        <taxon>Bacteria</taxon>
        <taxon>Pseudomonadati</taxon>
        <taxon>Pseudomonadota</taxon>
        <taxon>Gammaproteobacteria</taxon>
        <taxon>Enterobacterales</taxon>
        <taxon>Erwiniaceae</taxon>
        <taxon>Erwinia</taxon>
    </lineage>
</organism>
<dbReference type="GO" id="GO:0009245">
    <property type="term" value="P:lipid A biosynthetic process"/>
    <property type="evidence" value="ECO:0007669"/>
    <property type="project" value="UniProtKB-UniRule"/>
</dbReference>
<accession>A0A014N6W3</accession>
<dbReference type="STRING" id="69222.BG55_12715"/>
<keyword evidence="1" id="KW-0997">Cell inner membrane</keyword>
<dbReference type="OrthoDB" id="8477781at2"/>
<feature type="transmembrane region" description="Helical" evidence="1">
    <location>
        <begin position="7"/>
        <end position="25"/>
    </location>
</feature>
<keyword evidence="1" id="KW-0812">Transmembrane</keyword>
<reference evidence="3 4" key="1">
    <citation type="submission" date="2014-02" db="EMBL/GenBank/DDBJ databases">
        <title>Draft genome of Erwinia mallotivora strain BT-MARDI, a papaya dieback pathogen.</title>
        <authorList>
            <person name="Redzuan R."/>
            <person name="Abu Bakar N."/>
            <person name="Badrun R."/>
            <person name="Mohd Raih M.F."/>
            <person name="Rozano L."/>
            <person name="Mat Amin N."/>
        </authorList>
    </citation>
    <scope>NUCLEOTIDE SEQUENCE [LARGE SCALE GENOMIC DNA]</scope>
    <source>
        <strain evidence="3 4">BT-MARDI</strain>
    </source>
</reference>
<gene>
    <name evidence="1" type="primary">lpxT</name>
    <name evidence="3" type="ORF">BG55_12715</name>
</gene>
<comment type="pathway">
    <text evidence="1">Bacterial outer membrane biogenesis; lipopolysaccharide biosynthesis.</text>
</comment>
<dbReference type="GO" id="GO:0016776">
    <property type="term" value="F:phosphotransferase activity, phosphate group as acceptor"/>
    <property type="evidence" value="ECO:0007669"/>
    <property type="project" value="UniProtKB-UniRule"/>
</dbReference>
<keyword evidence="1" id="KW-0448">Lipopolysaccharide biosynthesis</keyword>
<comment type="caution">
    <text evidence="3">The sequence shown here is derived from an EMBL/GenBank/DDBJ whole genome shotgun (WGS) entry which is preliminary data.</text>
</comment>
<feature type="transmembrane region" description="Helical" evidence="1">
    <location>
        <begin position="52"/>
        <end position="80"/>
    </location>
</feature>
<dbReference type="InterPro" id="IPR000326">
    <property type="entry name" value="PAP2/HPO"/>
</dbReference>
<dbReference type="GO" id="GO:0050380">
    <property type="term" value="F:undecaprenyl-diphosphatase activity"/>
    <property type="evidence" value="ECO:0007669"/>
    <property type="project" value="InterPro"/>
</dbReference>
<dbReference type="HAMAP" id="MF_01945">
    <property type="entry name" value="Lipid_A_LpxT"/>
    <property type="match status" value="1"/>
</dbReference>
<evidence type="ECO:0000313" key="3">
    <source>
        <dbReference type="EMBL" id="EXU75128.1"/>
    </source>
</evidence>
<feature type="transmembrane region" description="Helical" evidence="1">
    <location>
        <begin position="92"/>
        <end position="113"/>
    </location>
</feature>
<dbReference type="EMBL" id="JFHN01000051">
    <property type="protein sequence ID" value="EXU75128.1"/>
    <property type="molecule type" value="Genomic_DNA"/>
</dbReference>
<dbReference type="SMART" id="SM00014">
    <property type="entry name" value="acidPPc"/>
    <property type="match status" value="1"/>
</dbReference>
<keyword evidence="1" id="KW-1003">Cell membrane</keyword>
<dbReference type="InterPro" id="IPR032908">
    <property type="entry name" value="LpxT"/>
</dbReference>
<comment type="similarity">
    <text evidence="1">Belongs to the LpxT phosphotransferase family.</text>
</comment>
<protein>
    <recommendedName>
        <fullName evidence="1">Lipid A 1-diphosphate synthase</fullName>
        <ecNumber evidence="1">2.7.4.29</ecNumber>
    </recommendedName>
    <alternativeName>
        <fullName evidence="1">Kdo(2)-lipid A phosphotransferase</fullName>
    </alternativeName>
    <alternativeName>
        <fullName evidence="1">Undecaprenyl pyrophosphate:lipid A 1-phosphate phosphotransferase</fullName>
    </alternativeName>
</protein>
<sequence length="235" mass="26688">MNIKKLTCILLLNLLGLALFFSWYLPVNHGWWSGADNSIFFWFNDRLVTNKALLWLVAITNFRLFDGVSLLAMGALYFHFWRQETPQGRRRMFAIGIAMLLSALLLNQLGHLIPVSHRSPTKFFPHVNHVAQLTGIPTKDASADSFPGDHGMMLMIFACFMLRYFTRKAFLIAVVIVLVFATPRIMIGAHWFTDVAVGSLSVVLVGMSWWLITPASDYLVNALYRHLPGKYKPAK</sequence>
<evidence type="ECO:0000256" key="1">
    <source>
        <dbReference type="HAMAP-Rule" id="MF_01945"/>
    </source>
</evidence>
<dbReference type="InterPro" id="IPR036938">
    <property type="entry name" value="PAP2/HPO_sf"/>
</dbReference>
<proteinExistence type="inferred from homology"/>
<comment type="subcellular location">
    <subcellularLocation>
        <location evidence="1">Cell inner membrane</location>
        <topology evidence="1">Multi-pass membrane protein</topology>
    </subcellularLocation>
    <text evidence="1">Transferase activity takes place on the periplamic side of the inner membrane.</text>
</comment>
<dbReference type="Gene3D" id="1.20.144.10">
    <property type="entry name" value="Phosphatidic acid phosphatase type 2/haloperoxidase"/>
    <property type="match status" value="1"/>
</dbReference>
<keyword evidence="1" id="KW-0472">Membrane</keyword>
<dbReference type="EC" id="2.7.4.29" evidence="1"/>
<comment type="caution">
    <text evidence="1">Lacks conserved residue(s) required for the propagation of feature annotation.</text>
</comment>
<dbReference type="RefSeq" id="WP_034937954.1">
    <property type="nucleotide sequence ID" value="NZ_JFHN01000051.1"/>
</dbReference>
<keyword evidence="1" id="KW-1133">Transmembrane helix</keyword>
<dbReference type="GO" id="GO:0043165">
    <property type="term" value="P:Gram-negative-bacterium-type cell outer membrane assembly"/>
    <property type="evidence" value="ECO:0007669"/>
    <property type="project" value="InterPro"/>
</dbReference>
<dbReference type="SUPFAM" id="SSF48317">
    <property type="entry name" value="Acid phosphatase/Vanadium-dependent haloperoxidase"/>
    <property type="match status" value="1"/>
</dbReference>
<comment type="function">
    <text evidence="1">Involved in the modification of the lipid A domain of lipopolysaccharides (LPS). Transfers a phosphate group from undecaprenyl pyrophosphate (C55-PP) to lipid A to form lipid A 1-diphosphate. Contributes to the recycling of undecaprenyl phosphate (C55-P).</text>
</comment>
<evidence type="ECO:0000259" key="2">
    <source>
        <dbReference type="SMART" id="SM00014"/>
    </source>
</evidence>
<dbReference type="PATRIC" id="fig|69222.5.peg.2617"/>
<keyword evidence="1" id="KW-0808">Transferase</keyword>
<name>A0A014N6W3_9GAMM</name>